<dbReference type="RefSeq" id="WP_368655700.1">
    <property type="nucleotide sequence ID" value="NZ_CP158262.1"/>
</dbReference>
<dbReference type="AlphaFoldDB" id="A0AB39EUL0"/>
<reference evidence="1" key="1">
    <citation type="submission" date="2024-05" db="EMBL/GenBank/DDBJ databases">
        <authorList>
            <person name="Luo Y.-C."/>
            <person name="Nicholds J."/>
            <person name="Mortimer T."/>
            <person name="Maboni G."/>
        </authorList>
    </citation>
    <scope>NUCLEOTIDE SEQUENCE</scope>
    <source>
        <strain evidence="1">144863</strain>
    </source>
</reference>
<protein>
    <submittedName>
        <fullName evidence="1">Uncharacterized protein</fullName>
    </submittedName>
</protein>
<organism evidence="1">
    <name type="scientific">Castellaniella ginsengisoli</name>
    <dbReference type="NCBI Taxonomy" id="546114"/>
    <lineage>
        <taxon>Bacteria</taxon>
        <taxon>Pseudomonadati</taxon>
        <taxon>Pseudomonadota</taxon>
        <taxon>Betaproteobacteria</taxon>
        <taxon>Burkholderiales</taxon>
        <taxon>Alcaligenaceae</taxon>
        <taxon>Castellaniella</taxon>
    </lineage>
</organism>
<gene>
    <name evidence="1" type="ORF">ABRY94_06895</name>
</gene>
<name>A0AB39EUL0_9BURK</name>
<dbReference type="EMBL" id="CP158262">
    <property type="protein sequence ID" value="XDJ70490.1"/>
    <property type="molecule type" value="Genomic_DNA"/>
</dbReference>
<accession>A0AB39EUL0</accession>
<proteinExistence type="predicted"/>
<evidence type="ECO:0000313" key="1">
    <source>
        <dbReference type="EMBL" id="XDJ70490.1"/>
    </source>
</evidence>
<sequence length="345" mass="39202">MFDPDRTIIYLKKYKRSFGVFRRLFSAQGLTFQCMKSSDLDRLEGQTVFYLFNAQSNCRLVANRRLKHVFVTHGESNKVSSIKPITRIYDHVAMAGHLSLQRYYRSGHFEPHDYGAKRLIMTGDTFIGRTGLAQKAGRRVLFYAPTWEGGVPIENYSSLGSPRVLSVLRHFAGLAGVSDVLIKPHPNLGHRLGMYTEHLLSLAYGLRREGFKVFLHRNNIRLSVLQRMRLAATGVESADRLEGFQAAHALIDVSAMETQCVNERIPYHVLSSNMESLERYTAPEHWRLYRQIAVRMDGSDSVLPDSLGGGVAEDFRSRLISYSNPAWRDQSPGQRLRGFLEYVAA</sequence>